<dbReference type="STRING" id="13616.ENSMODP00000050340"/>
<dbReference type="Bgee" id="ENSMODG00000046013">
    <property type="expression patterns" value="Expressed in adult mammalian kidney and 2 other cell types or tissues"/>
</dbReference>
<evidence type="ECO:0000256" key="5">
    <source>
        <dbReference type="SAM" id="MobiDB-lite"/>
    </source>
</evidence>
<dbReference type="Ensembl" id="ENSMODT00000076054.1">
    <property type="protein sequence ID" value="ENSMODP00000050340.1"/>
    <property type="gene ID" value="ENSMODG00000046013.1"/>
</dbReference>
<evidence type="ECO:0000256" key="1">
    <source>
        <dbReference type="ARBA" id="ARBA00022723"/>
    </source>
</evidence>
<reference evidence="7 8" key="1">
    <citation type="journal article" date="2007" name="Nature">
        <title>Genome of the marsupial Monodelphis domestica reveals innovation in non-coding sequences.</title>
        <authorList>
            <person name="Mikkelsen T.S."/>
            <person name="Wakefield M.J."/>
            <person name="Aken B."/>
            <person name="Amemiya C.T."/>
            <person name="Chang J.L."/>
            <person name="Duke S."/>
            <person name="Garber M."/>
            <person name="Gentles A.J."/>
            <person name="Goodstadt L."/>
            <person name="Heger A."/>
            <person name="Jurka J."/>
            <person name="Kamal M."/>
            <person name="Mauceli E."/>
            <person name="Searle S.M."/>
            <person name="Sharpe T."/>
            <person name="Baker M.L."/>
            <person name="Batzer M.A."/>
            <person name="Benos P.V."/>
            <person name="Belov K."/>
            <person name="Clamp M."/>
            <person name="Cook A."/>
            <person name="Cuff J."/>
            <person name="Das R."/>
            <person name="Davidow L."/>
            <person name="Deakin J.E."/>
            <person name="Fazzari M.J."/>
            <person name="Glass J.L."/>
            <person name="Grabherr M."/>
            <person name="Greally J.M."/>
            <person name="Gu W."/>
            <person name="Hore T.A."/>
            <person name="Huttley G.A."/>
            <person name="Kleber M."/>
            <person name="Jirtle R.L."/>
            <person name="Koina E."/>
            <person name="Lee J.T."/>
            <person name="Mahony S."/>
            <person name="Marra M.A."/>
            <person name="Miller R.D."/>
            <person name="Nicholls R.D."/>
            <person name="Oda M."/>
            <person name="Papenfuss A.T."/>
            <person name="Parra Z.E."/>
            <person name="Pollock D.D."/>
            <person name="Ray D.A."/>
            <person name="Schein J.E."/>
            <person name="Speed T.P."/>
            <person name="Thompson K."/>
            <person name="VandeBerg J.L."/>
            <person name="Wade C.M."/>
            <person name="Walker J.A."/>
            <person name="Waters P.D."/>
            <person name="Webber C."/>
            <person name="Weidman J.R."/>
            <person name="Xie X."/>
            <person name="Zody M.C."/>
            <person name="Baldwin J."/>
            <person name="Abdouelleil A."/>
            <person name="Abdulkadir J."/>
            <person name="Abebe A."/>
            <person name="Abera B."/>
            <person name="Abreu J."/>
            <person name="Acer S.C."/>
            <person name="Aftuck L."/>
            <person name="Alexander A."/>
            <person name="An P."/>
            <person name="Anderson E."/>
            <person name="Anderson S."/>
            <person name="Arachi H."/>
            <person name="Azer M."/>
            <person name="Bachantsang P."/>
            <person name="Barry A."/>
            <person name="Bayul T."/>
            <person name="Berlin A."/>
            <person name="Bessette D."/>
            <person name="Bloom T."/>
            <person name="Bloom T."/>
            <person name="Boguslavskiy L."/>
            <person name="Bonnet C."/>
            <person name="Boukhgalter B."/>
            <person name="Bourzgui I."/>
            <person name="Brown A."/>
            <person name="Cahill P."/>
            <person name="Channer S."/>
            <person name="Cheshatsang Y."/>
            <person name="Chuda L."/>
            <person name="Citroen M."/>
            <person name="Collymore A."/>
            <person name="Cooke P."/>
            <person name="Costello M."/>
            <person name="D'Aco K."/>
            <person name="Daza R."/>
            <person name="De Haan G."/>
            <person name="DeGray S."/>
            <person name="DeMaso C."/>
            <person name="Dhargay N."/>
            <person name="Dooley K."/>
            <person name="Dooley E."/>
            <person name="Doricent M."/>
            <person name="Dorje P."/>
            <person name="Dorjee K."/>
            <person name="Dupes A."/>
            <person name="Elong R."/>
            <person name="Falk J."/>
            <person name="Farina A."/>
            <person name="Faro S."/>
            <person name="Ferguson D."/>
            <person name="Fisher S."/>
            <person name="Foley C.D."/>
            <person name="Franke A."/>
            <person name="Friedrich D."/>
            <person name="Gadbois L."/>
            <person name="Gearin G."/>
            <person name="Gearin C.R."/>
            <person name="Giannoukos G."/>
            <person name="Goode T."/>
            <person name="Graham J."/>
            <person name="Grandbois E."/>
            <person name="Grewal S."/>
            <person name="Gyaltsen K."/>
            <person name="Hafez N."/>
            <person name="Hagos B."/>
            <person name="Hall J."/>
            <person name="Henson C."/>
            <person name="Hollinger A."/>
            <person name="Honan T."/>
            <person name="Huard M.D."/>
            <person name="Hughes L."/>
            <person name="Hurhula B."/>
            <person name="Husby M.E."/>
            <person name="Kamat A."/>
            <person name="Kanga B."/>
            <person name="Kashin S."/>
            <person name="Khazanovich D."/>
            <person name="Kisner P."/>
            <person name="Lance K."/>
            <person name="Lara M."/>
            <person name="Lee W."/>
            <person name="Lennon N."/>
            <person name="Letendre F."/>
            <person name="LeVine R."/>
            <person name="Lipovsky A."/>
            <person name="Liu X."/>
            <person name="Liu J."/>
            <person name="Liu S."/>
            <person name="Lokyitsang T."/>
            <person name="Lokyitsang Y."/>
            <person name="Lubonja R."/>
            <person name="Lui A."/>
            <person name="MacDonald P."/>
            <person name="Magnisalis V."/>
            <person name="Maru K."/>
            <person name="Matthews C."/>
            <person name="McCusker W."/>
            <person name="McDonough S."/>
            <person name="Mehta T."/>
            <person name="Meldrim J."/>
            <person name="Meneus L."/>
            <person name="Mihai O."/>
            <person name="Mihalev A."/>
            <person name="Mihova T."/>
            <person name="Mittelman R."/>
            <person name="Mlenga V."/>
            <person name="Montmayeur A."/>
            <person name="Mulrain L."/>
            <person name="Navidi A."/>
            <person name="Naylor J."/>
            <person name="Negash T."/>
            <person name="Nguyen T."/>
            <person name="Nguyen N."/>
            <person name="Nicol R."/>
            <person name="Norbu C."/>
            <person name="Norbu N."/>
            <person name="Novod N."/>
            <person name="O'Neill B."/>
            <person name="Osman S."/>
            <person name="Markiewicz E."/>
            <person name="Oyono O.L."/>
            <person name="Patti C."/>
            <person name="Phunkhang P."/>
            <person name="Pierre F."/>
            <person name="Priest M."/>
            <person name="Raghuraman S."/>
            <person name="Rege F."/>
            <person name="Reyes R."/>
            <person name="Rise C."/>
            <person name="Rogov P."/>
            <person name="Ross K."/>
            <person name="Ryan E."/>
            <person name="Settipalli S."/>
            <person name="Shea T."/>
            <person name="Sherpa N."/>
            <person name="Shi L."/>
            <person name="Shih D."/>
            <person name="Sparrow T."/>
            <person name="Spaulding J."/>
            <person name="Stalker J."/>
            <person name="Stange-Thomann N."/>
            <person name="Stavropoulos S."/>
            <person name="Stone C."/>
            <person name="Strader C."/>
            <person name="Tesfaye S."/>
            <person name="Thomson T."/>
            <person name="Thoulutsang Y."/>
            <person name="Thoulutsang D."/>
            <person name="Topham K."/>
            <person name="Topping I."/>
            <person name="Tsamla T."/>
            <person name="Vassiliev H."/>
            <person name="Vo A."/>
            <person name="Wangchuk T."/>
            <person name="Wangdi T."/>
            <person name="Weiand M."/>
            <person name="Wilkinson J."/>
            <person name="Wilson A."/>
            <person name="Yadav S."/>
            <person name="Young G."/>
            <person name="Yu Q."/>
            <person name="Zembek L."/>
            <person name="Zhong D."/>
            <person name="Zimmer A."/>
            <person name="Zwirko Z."/>
            <person name="Jaffe D.B."/>
            <person name="Alvarez P."/>
            <person name="Brockman W."/>
            <person name="Butler J."/>
            <person name="Chin C."/>
            <person name="Gnerre S."/>
            <person name="MacCallum I."/>
            <person name="Graves J.A."/>
            <person name="Ponting C.P."/>
            <person name="Breen M."/>
            <person name="Samollow P.B."/>
            <person name="Lander E.S."/>
            <person name="Lindblad-Toh K."/>
        </authorList>
    </citation>
    <scope>NUCLEOTIDE SEQUENCE [LARGE SCALE GENOMIC DNA]</scope>
</reference>
<organism evidence="7 8">
    <name type="scientific">Monodelphis domestica</name>
    <name type="common">Gray short-tailed opossum</name>
    <dbReference type="NCBI Taxonomy" id="13616"/>
    <lineage>
        <taxon>Eukaryota</taxon>
        <taxon>Metazoa</taxon>
        <taxon>Chordata</taxon>
        <taxon>Craniata</taxon>
        <taxon>Vertebrata</taxon>
        <taxon>Euteleostomi</taxon>
        <taxon>Mammalia</taxon>
        <taxon>Metatheria</taxon>
        <taxon>Didelphimorphia</taxon>
        <taxon>Didelphidae</taxon>
        <taxon>Monodelphis</taxon>
    </lineage>
</organism>
<dbReference type="Gene3D" id="2.30.30.140">
    <property type="match status" value="1"/>
</dbReference>
<evidence type="ECO:0000256" key="3">
    <source>
        <dbReference type="ARBA" id="ARBA00022833"/>
    </source>
</evidence>
<keyword evidence="2 4" id="KW-0863">Zinc-finger</keyword>
<evidence type="ECO:0000259" key="6">
    <source>
        <dbReference type="PROSITE" id="PS51050"/>
    </source>
</evidence>
<dbReference type="PROSITE" id="PS51050">
    <property type="entry name" value="ZF_CW"/>
    <property type="match status" value="1"/>
</dbReference>
<accession>A0A5F8GS79</accession>
<feature type="compositionally biased region" description="Basic and acidic residues" evidence="5">
    <location>
        <begin position="65"/>
        <end position="76"/>
    </location>
</feature>
<proteinExistence type="predicted"/>
<reference evidence="7" key="2">
    <citation type="submission" date="2025-08" db="UniProtKB">
        <authorList>
            <consortium name="Ensembl"/>
        </authorList>
    </citation>
    <scope>IDENTIFICATION</scope>
</reference>
<dbReference type="InParanoid" id="A0A5F8GS79"/>
<keyword evidence="1" id="KW-0479">Metal-binding</keyword>
<dbReference type="InterPro" id="IPR011124">
    <property type="entry name" value="Znf_CW"/>
</dbReference>
<evidence type="ECO:0000256" key="4">
    <source>
        <dbReference type="PROSITE-ProRule" id="PRU00454"/>
    </source>
</evidence>
<dbReference type="Proteomes" id="UP000002280">
    <property type="component" value="Chromosome 2"/>
</dbReference>
<keyword evidence="3" id="KW-0862">Zinc</keyword>
<evidence type="ECO:0000256" key="2">
    <source>
        <dbReference type="ARBA" id="ARBA00022771"/>
    </source>
</evidence>
<feature type="domain" description="CW-type" evidence="6">
    <location>
        <begin position="111"/>
        <end position="157"/>
    </location>
</feature>
<dbReference type="GO" id="GO:0008270">
    <property type="term" value="F:zinc ion binding"/>
    <property type="evidence" value="ECO:0007669"/>
    <property type="project" value="UniProtKB-KW"/>
</dbReference>
<dbReference type="PANTHER" id="PTHR15999:SF2">
    <property type="entry name" value="ZINC FINGER CW-TYPE PWWP DOMAIN PROTEIN 1"/>
    <property type="match status" value="1"/>
</dbReference>
<keyword evidence="8" id="KW-1185">Reference proteome</keyword>
<dbReference type="GeneTree" id="ENSGT00560000077278"/>
<evidence type="ECO:0000313" key="8">
    <source>
        <dbReference type="Proteomes" id="UP000002280"/>
    </source>
</evidence>
<feature type="region of interest" description="Disordered" evidence="5">
    <location>
        <begin position="221"/>
        <end position="261"/>
    </location>
</feature>
<feature type="region of interest" description="Disordered" evidence="5">
    <location>
        <begin position="38"/>
        <end position="87"/>
    </location>
</feature>
<dbReference type="AlphaFoldDB" id="A0A5F8GS79"/>
<feature type="compositionally biased region" description="Polar residues" evidence="5">
    <location>
        <begin position="244"/>
        <end position="254"/>
    </location>
</feature>
<protein>
    <recommendedName>
        <fullName evidence="6">CW-type domain-containing protein</fullName>
    </recommendedName>
</protein>
<dbReference type="Gene3D" id="3.30.40.100">
    <property type="match status" value="1"/>
</dbReference>
<sequence length="273" mass="30761">MGGYHRLLLSVNFLKNCISRKLLETPYPPITLASKEEGIVPGTQSSKSDILPSEKKQNTLPLSNKKKEENKEKTKLTQESCKHRRKGQSRKIVQGYTQISDQEESGGEWAGNFGIAWVQCSFPSCEKWRQLHGNINSSSILPDNWSCSQNTGGQLDPDLGEYFLFTSQQDVLPAKYHVTFFGNSVSRAWISSNMLKNFQELSLEQVERDQVSLFGFSSRCKENASEPDSSEEEGDIFFKETKKTQSTGSSNSGFSKEESKVRSQGFLIVQFWG</sequence>
<dbReference type="InterPro" id="IPR042778">
    <property type="entry name" value="ZCWPW1/ZCWPW2"/>
</dbReference>
<name>A0A5F8GS79_MONDO</name>
<dbReference type="Pfam" id="PF07496">
    <property type="entry name" value="zf-CW"/>
    <property type="match status" value="1"/>
</dbReference>
<dbReference type="PANTHER" id="PTHR15999">
    <property type="entry name" value="ZINC FINGER CW-TYPE PWWP DOMAIN PROTEIN 1"/>
    <property type="match status" value="1"/>
</dbReference>
<evidence type="ECO:0000313" key="7">
    <source>
        <dbReference type="Ensembl" id="ENSMODP00000050340.1"/>
    </source>
</evidence>
<reference evidence="7" key="3">
    <citation type="submission" date="2025-09" db="UniProtKB">
        <authorList>
            <consortium name="Ensembl"/>
        </authorList>
    </citation>
    <scope>IDENTIFICATION</scope>
</reference>